<organism evidence="2">
    <name type="scientific">Iridovirus Liz-CrIV</name>
    <dbReference type="NCBI Taxonomy" id="2594309"/>
    <lineage>
        <taxon>Viruses</taxon>
        <taxon>Varidnaviria</taxon>
        <taxon>Bamfordvirae</taxon>
        <taxon>Nucleocytoviricota</taxon>
        <taxon>Megaviricetes</taxon>
        <taxon>Pimascovirales</taxon>
        <taxon>Pimascovirales incertae sedis</taxon>
        <taxon>Iridoviridae</taxon>
    </lineage>
</organism>
<evidence type="ECO:0000313" key="2">
    <source>
        <dbReference type="EMBL" id="QEA08242.1"/>
    </source>
</evidence>
<evidence type="ECO:0000256" key="1">
    <source>
        <dbReference type="SAM" id="MobiDB-lite"/>
    </source>
</evidence>
<dbReference type="EMBL" id="MN081869">
    <property type="protein sequence ID" value="QEA08242.1"/>
    <property type="molecule type" value="Genomic_DNA"/>
</dbReference>
<protein>
    <submittedName>
        <fullName evidence="2">Uncharacterized protein</fullName>
    </submittedName>
</protein>
<name>A0A5B8RKD0_9VIRU</name>
<reference evidence="2" key="1">
    <citation type="journal article" date="2019" name="Viruses">
        <title>Detection and Characterization of Invertebrate Iridoviruses Found in Reptiles and Prey Insects in Europe over the Past Two Decades.</title>
        <authorList>
            <person name="Papp T."/>
            <person name="Marschang R.E."/>
        </authorList>
    </citation>
    <scope>NUCLEOTIDE SEQUENCE</scope>
    <source>
        <strain evidence="2">Liz-CrIV</strain>
    </source>
</reference>
<sequence>METETNFKIYNTLQQLEQGSLGGGSGPPPGSVTGGPGGSIANGTITNINIAPGTITGGPGGNIGTGTVTGGPGGNIAANTITAGELAPGAAAANINSGPAGSINSSQISGGPFLSTAGGTMTGAITQPLAPVAGTDLANKTYVDSLSGPKAFAKFIKQVPQNMTAGTETVITWPIQETPAANATSAAGNITMAGSGVATLTSTSTAETAWRVVFSGQSIQDPTTAAGRIDFDVFNNTTSTSVGNNSAAFCFSGALPQAFTDAFLQEYFILAPSATVSFSIRGTNPGANVISLGTSGSNTNPLLCIEQIY</sequence>
<accession>A0A5B8RKD0</accession>
<proteinExistence type="predicted"/>
<feature type="region of interest" description="Disordered" evidence="1">
    <location>
        <begin position="17"/>
        <end position="39"/>
    </location>
</feature>